<dbReference type="EMBL" id="JAHRIN010002235">
    <property type="protein sequence ID" value="MEQ2192329.1"/>
    <property type="molecule type" value="Genomic_DNA"/>
</dbReference>
<proteinExistence type="predicted"/>
<reference evidence="1 2" key="1">
    <citation type="submission" date="2021-06" db="EMBL/GenBank/DDBJ databases">
        <authorList>
            <person name="Palmer J.M."/>
        </authorList>
    </citation>
    <scope>NUCLEOTIDE SEQUENCE [LARGE SCALE GENOMIC DNA]</scope>
    <source>
        <strain evidence="1 2">XC_2019</strain>
        <tissue evidence="1">Muscle</tissue>
    </source>
</reference>
<sequence length="199" mass="22536">MFSEGRDLAPQEDKMFRRRLKEETKQISATEKSIFSELELFESKSLQQVASSNLQQSKLSSRLEDLRMMMKNMQDSAVKESLALSAHPEPREQVRSGSLQLSRTAVDLHEEPAVSAVRSVEQRQHHLCCHVSRQMLQLCFFTFSNDPNPAGSLCSRIQAQKTSREEEKLQVSKKQLHLLALTGFTEGFVVHLGVLSSGF</sequence>
<organism evidence="1 2">
    <name type="scientific">Xenoophorus captivus</name>
    <dbReference type="NCBI Taxonomy" id="1517983"/>
    <lineage>
        <taxon>Eukaryota</taxon>
        <taxon>Metazoa</taxon>
        <taxon>Chordata</taxon>
        <taxon>Craniata</taxon>
        <taxon>Vertebrata</taxon>
        <taxon>Euteleostomi</taxon>
        <taxon>Actinopterygii</taxon>
        <taxon>Neopterygii</taxon>
        <taxon>Teleostei</taxon>
        <taxon>Neoteleostei</taxon>
        <taxon>Acanthomorphata</taxon>
        <taxon>Ovalentaria</taxon>
        <taxon>Atherinomorphae</taxon>
        <taxon>Cyprinodontiformes</taxon>
        <taxon>Goodeidae</taxon>
        <taxon>Xenoophorus</taxon>
    </lineage>
</organism>
<keyword evidence="2" id="KW-1185">Reference proteome</keyword>
<evidence type="ECO:0000313" key="1">
    <source>
        <dbReference type="EMBL" id="MEQ2192329.1"/>
    </source>
</evidence>
<gene>
    <name evidence="1" type="ORF">XENOCAPTIV_010142</name>
</gene>
<accession>A0ABV0Q957</accession>
<name>A0ABV0Q957_9TELE</name>
<evidence type="ECO:0000313" key="2">
    <source>
        <dbReference type="Proteomes" id="UP001434883"/>
    </source>
</evidence>
<comment type="caution">
    <text evidence="1">The sequence shown here is derived from an EMBL/GenBank/DDBJ whole genome shotgun (WGS) entry which is preliminary data.</text>
</comment>
<protein>
    <submittedName>
        <fullName evidence="1">Uncharacterized protein</fullName>
    </submittedName>
</protein>
<dbReference type="Proteomes" id="UP001434883">
    <property type="component" value="Unassembled WGS sequence"/>
</dbReference>